<dbReference type="EMBL" id="QUAK01000037">
    <property type="protein sequence ID" value="RFU87365.1"/>
    <property type="molecule type" value="Genomic_DNA"/>
</dbReference>
<gene>
    <name evidence="1" type="ORF">DY218_07495</name>
</gene>
<organism evidence="1 2">
    <name type="scientific">Streptomyces triticagri</name>
    <dbReference type="NCBI Taxonomy" id="2293568"/>
    <lineage>
        <taxon>Bacteria</taxon>
        <taxon>Bacillati</taxon>
        <taxon>Actinomycetota</taxon>
        <taxon>Actinomycetes</taxon>
        <taxon>Kitasatosporales</taxon>
        <taxon>Streptomycetaceae</taxon>
        <taxon>Streptomyces</taxon>
    </lineage>
</organism>
<protein>
    <submittedName>
        <fullName evidence="1">DUF2797 domain-containing protein</fullName>
    </submittedName>
</protein>
<accession>A0A372MA35</accession>
<dbReference type="AlphaFoldDB" id="A0A372MA35"/>
<dbReference type="Proteomes" id="UP000263094">
    <property type="component" value="Unassembled WGS sequence"/>
</dbReference>
<proteinExistence type="predicted"/>
<dbReference type="OrthoDB" id="3171606at2"/>
<dbReference type="Pfam" id="PF10977">
    <property type="entry name" value="DUF2797"/>
    <property type="match status" value="1"/>
</dbReference>
<evidence type="ECO:0000313" key="2">
    <source>
        <dbReference type="Proteomes" id="UP000263094"/>
    </source>
</evidence>
<dbReference type="InterPro" id="IPR021246">
    <property type="entry name" value="DUF2797"/>
</dbReference>
<comment type="caution">
    <text evidence="1">The sequence shown here is derived from an EMBL/GenBank/DDBJ whole genome shotgun (WGS) entry which is preliminary data.</text>
</comment>
<name>A0A372MA35_9ACTN</name>
<evidence type="ECO:0000313" key="1">
    <source>
        <dbReference type="EMBL" id="RFU87365.1"/>
    </source>
</evidence>
<sequence>MRWRDGRAVLGWSVGGRGGRRESEPAVGRRLAFACRGGRRCLGVWRAGRYTQCPRAAEVPARGTRAQCQECARIDRSYSVAADTSVDDPRPYGVYLAYFGPGLLKVGITAVERGSARLLEQGAVAFVWLGRGPLMAARRAEGVLGGVLGVPDRVPYARKRAVRGELPGVQERMRELRECHARVWELAEWPESLSRLPFEPVDHSVEFGIPELESAVERAAGDGGGGVVVRELVEGGVVAGRLLAAAGPDLHLWSSWRAPGTGRQRTGVVVVDTRLMSGWGLVAVEAGDGAVGSGASGVEVSVPVVDEGWGAAAGGGVQGDLF</sequence>
<reference evidence="1 2" key="1">
    <citation type="submission" date="2018-08" db="EMBL/GenBank/DDBJ databases">
        <title>Isolation, diversity and antifungal activity of Actinobacteria from wheat.</title>
        <authorList>
            <person name="Han C."/>
        </authorList>
    </citation>
    <scope>NUCLEOTIDE SEQUENCE [LARGE SCALE GENOMIC DNA]</scope>
    <source>
        <strain evidence="1 2">NEAU-YY421</strain>
    </source>
</reference>
<keyword evidence="2" id="KW-1185">Reference proteome</keyword>